<protein>
    <submittedName>
        <fullName evidence="6">Pyridoxal-phosphate dependent enzyme</fullName>
    </submittedName>
</protein>
<dbReference type="EMBL" id="VKDB01000058">
    <property type="protein sequence ID" value="TSA78871.1"/>
    <property type="molecule type" value="Genomic_DNA"/>
</dbReference>
<accession>A0A553UFS3</accession>
<name>A0A553UFS3_9DEIO</name>
<dbReference type="InterPro" id="IPR035959">
    <property type="entry name" value="RutC-like_sf"/>
</dbReference>
<keyword evidence="7" id="KW-1185">Reference proteome</keyword>
<evidence type="ECO:0000256" key="1">
    <source>
        <dbReference type="ARBA" id="ARBA00001933"/>
    </source>
</evidence>
<proteinExistence type="inferred from homology"/>
<comment type="cofactor">
    <cofactor evidence="1">
        <name>pyridoxal 5'-phosphate</name>
        <dbReference type="ChEBI" id="CHEBI:597326"/>
    </cofactor>
</comment>
<dbReference type="CDD" id="cd00448">
    <property type="entry name" value="YjgF_YER057c_UK114_family"/>
    <property type="match status" value="1"/>
</dbReference>
<evidence type="ECO:0000259" key="5">
    <source>
        <dbReference type="Pfam" id="PF00291"/>
    </source>
</evidence>
<dbReference type="GO" id="GO:0030170">
    <property type="term" value="F:pyridoxal phosphate binding"/>
    <property type="evidence" value="ECO:0007669"/>
    <property type="project" value="TreeGrafter"/>
</dbReference>
<dbReference type="SUPFAM" id="SSF53686">
    <property type="entry name" value="Tryptophan synthase beta subunit-like PLP-dependent enzymes"/>
    <property type="match status" value="1"/>
</dbReference>
<dbReference type="Gene3D" id="3.40.50.1100">
    <property type="match status" value="2"/>
</dbReference>
<dbReference type="GO" id="GO:0005524">
    <property type="term" value="F:ATP binding"/>
    <property type="evidence" value="ECO:0007669"/>
    <property type="project" value="TreeGrafter"/>
</dbReference>
<dbReference type="PANTHER" id="PTHR43050">
    <property type="entry name" value="SERINE / THREONINE RACEMASE FAMILY MEMBER"/>
    <property type="match status" value="1"/>
</dbReference>
<sequence length="250" mass="26994">MEHYPFQGMGAFKFRGAYNALAQFTPEQRRLGVVAFSSGNHAKGIALAAKLLGIPAVIVTPADAPTIKLEATRGHGAEVVLYDRATEDREAIGQRLAHERGLTLVPPYDHLQVMADQGTVAKELFEEVGPLDILLVPLGVDGLAFISSLLPVDPAGNTLADEPFKVQVAQVFHNLDEVLTGCVSSRRQLAQVRVYLTDVGLWGQFNALYANWMGDHRPARCIVPVPALHFGVALELEAVAQVSVPAAQKE</sequence>
<dbReference type="GO" id="GO:0003941">
    <property type="term" value="F:L-serine ammonia-lyase activity"/>
    <property type="evidence" value="ECO:0007669"/>
    <property type="project" value="TreeGrafter"/>
</dbReference>
<dbReference type="OrthoDB" id="9811476at2"/>
<dbReference type="InterPro" id="IPR001926">
    <property type="entry name" value="TrpB-like_PALP"/>
</dbReference>
<dbReference type="AlphaFoldDB" id="A0A553UFS3"/>
<comment type="similarity">
    <text evidence="2">Belongs to the serine/threonine dehydratase family.</text>
</comment>
<dbReference type="Gene3D" id="3.30.1330.40">
    <property type="entry name" value="RutC-like"/>
    <property type="match status" value="1"/>
</dbReference>
<feature type="domain" description="Tryptophan synthase beta chain-like PALP" evidence="5">
    <location>
        <begin position="7"/>
        <end position="143"/>
    </location>
</feature>
<dbReference type="FunFam" id="3.40.50.1100:FF:000005">
    <property type="entry name" value="Threonine dehydratase catabolic"/>
    <property type="match status" value="1"/>
</dbReference>
<dbReference type="GO" id="GO:0000287">
    <property type="term" value="F:magnesium ion binding"/>
    <property type="evidence" value="ECO:0007669"/>
    <property type="project" value="TreeGrafter"/>
</dbReference>
<organism evidence="6 7">
    <name type="scientific">Deinococcus detaillensis</name>
    <dbReference type="NCBI Taxonomy" id="2592048"/>
    <lineage>
        <taxon>Bacteria</taxon>
        <taxon>Thermotogati</taxon>
        <taxon>Deinococcota</taxon>
        <taxon>Deinococci</taxon>
        <taxon>Deinococcales</taxon>
        <taxon>Deinococcaceae</taxon>
        <taxon>Deinococcus</taxon>
    </lineage>
</organism>
<evidence type="ECO:0000256" key="4">
    <source>
        <dbReference type="ARBA" id="ARBA00023239"/>
    </source>
</evidence>
<dbReference type="GO" id="GO:0030378">
    <property type="term" value="F:serine racemase activity"/>
    <property type="evidence" value="ECO:0007669"/>
    <property type="project" value="TreeGrafter"/>
</dbReference>
<evidence type="ECO:0000313" key="7">
    <source>
        <dbReference type="Proteomes" id="UP000316092"/>
    </source>
</evidence>
<comment type="caution">
    <text evidence="6">The sequence shown here is derived from an EMBL/GenBank/DDBJ whole genome shotgun (WGS) entry which is preliminary data.</text>
</comment>
<gene>
    <name evidence="6" type="ORF">FNU79_18600</name>
</gene>
<keyword evidence="4" id="KW-0456">Lyase</keyword>
<dbReference type="GO" id="GO:0018114">
    <property type="term" value="F:threonine racemase activity"/>
    <property type="evidence" value="ECO:0007669"/>
    <property type="project" value="TreeGrafter"/>
</dbReference>
<reference evidence="6 7" key="1">
    <citation type="submission" date="2019-07" db="EMBL/GenBank/DDBJ databases">
        <title>Deinococcus detaillus sp. nov., isolated from humus soil in Antarctica.</title>
        <authorList>
            <person name="Zhang K."/>
        </authorList>
    </citation>
    <scope>NUCLEOTIDE SEQUENCE [LARGE SCALE GENOMIC DNA]</scope>
    <source>
        <strain evidence="6 7">H1</strain>
    </source>
</reference>
<evidence type="ECO:0000256" key="3">
    <source>
        <dbReference type="ARBA" id="ARBA00022898"/>
    </source>
</evidence>
<dbReference type="InterPro" id="IPR036052">
    <property type="entry name" value="TrpB-like_PALP_sf"/>
</dbReference>
<evidence type="ECO:0000313" key="6">
    <source>
        <dbReference type="EMBL" id="TSA78871.1"/>
    </source>
</evidence>
<dbReference type="Pfam" id="PF00291">
    <property type="entry name" value="PALP"/>
    <property type="match status" value="1"/>
</dbReference>
<evidence type="ECO:0000256" key="2">
    <source>
        <dbReference type="ARBA" id="ARBA00010869"/>
    </source>
</evidence>
<dbReference type="PANTHER" id="PTHR43050:SF1">
    <property type="entry name" value="SERINE RACEMASE"/>
    <property type="match status" value="1"/>
</dbReference>
<keyword evidence="3" id="KW-0663">Pyridoxal phosphate</keyword>
<dbReference type="GO" id="GO:0008721">
    <property type="term" value="F:D-serine ammonia-lyase activity"/>
    <property type="evidence" value="ECO:0007669"/>
    <property type="project" value="TreeGrafter"/>
</dbReference>
<dbReference type="RefSeq" id="WP_143722284.1">
    <property type="nucleotide sequence ID" value="NZ_VKDB01000058.1"/>
</dbReference>
<dbReference type="SUPFAM" id="SSF55298">
    <property type="entry name" value="YjgF-like"/>
    <property type="match status" value="1"/>
</dbReference>
<dbReference type="Proteomes" id="UP000316092">
    <property type="component" value="Unassembled WGS sequence"/>
</dbReference>